<gene>
    <name evidence="1" type="ORF">SAMN05421854_102506</name>
</gene>
<reference evidence="1 2" key="1">
    <citation type="submission" date="2016-10" db="EMBL/GenBank/DDBJ databases">
        <authorList>
            <person name="de Groot N.N."/>
        </authorList>
    </citation>
    <scope>NUCLEOTIDE SEQUENCE [LARGE SCALE GENOMIC DNA]</scope>
    <source>
        <strain evidence="1 2">DSM 44637</strain>
    </source>
</reference>
<evidence type="ECO:0000313" key="1">
    <source>
        <dbReference type="EMBL" id="SFO60633.1"/>
    </source>
</evidence>
<proteinExistence type="predicted"/>
<protein>
    <submittedName>
        <fullName evidence="1">Uncharacterized protein</fullName>
    </submittedName>
</protein>
<evidence type="ECO:0000313" key="2">
    <source>
        <dbReference type="Proteomes" id="UP000199137"/>
    </source>
</evidence>
<name>A0A1I5IJ68_9PSEU</name>
<dbReference type="AlphaFoldDB" id="A0A1I5IJ68"/>
<accession>A0A1I5IJ68</accession>
<dbReference type="Proteomes" id="UP000199137">
    <property type="component" value="Unassembled WGS sequence"/>
</dbReference>
<sequence length="222" mass="24524">MLGKLRAPFEDSQIGKLPRVTCKACSDRACSEHKPSQCRVCKGFLGKHIHLDYVGHAHVTERLLEIDPGWSWEPFALVERGLPALDASNGLWIRMTVGGKTVIGYGDAPGKRAAVKELIGDAIRNAAMRLGVALDLWKKEPADTVARAEPAPAEKRSLSPEERAAELRNLILAVGKKKRMRLADIAGAFHEWCRGEREFRTAPAEVLEEFQQHLQKIGSTDA</sequence>
<dbReference type="EMBL" id="FOWC01000002">
    <property type="protein sequence ID" value="SFO60633.1"/>
    <property type="molecule type" value="Genomic_DNA"/>
</dbReference>
<dbReference type="STRING" id="112413.SAMN05421854_102506"/>
<organism evidence="1 2">
    <name type="scientific">Amycolatopsis rubida</name>
    <dbReference type="NCBI Taxonomy" id="112413"/>
    <lineage>
        <taxon>Bacteria</taxon>
        <taxon>Bacillati</taxon>
        <taxon>Actinomycetota</taxon>
        <taxon>Actinomycetes</taxon>
        <taxon>Pseudonocardiales</taxon>
        <taxon>Pseudonocardiaceae</taxon>
        <taxon>Amycolatopsis</taxon>
    </lineage>
</organism>